<accession>A0A5M3WJW5</accession>
<dbReference type="AlphaFoldDB" id="A0A5M3WJW5"/>
<dbReference type="InterPro" id="IPR038375">
    <property type="entry name" value="NDUFAF7_sf"/>
</dbReference>
<dbReference type="GO" id="GO:0035243">
    <property type="term" value="F:protein-arginine omega-N symmetric methyltransferase activity"/>
    <property type="evidence" value="ECO:0007669"/>
    <property type="project" value="TreeGrafter"/>
</dbReference>
<comment type="caution">
    <text evidence="3">The sequence shown here is derived from an EMBL/GenBank/DDBJ whole genome shotgun (WGS) entry which is preliminary data.</text>
</comment>
<evidence type="ECO:0008006" key="5">
    <source>
        <dbReference type="Google" id="ProtNLM"/>
    </source>
</evidence>
<proteinExistence type="predicted"/>
<organism evidence="3 4">
    <name type="scientific">Acrocarpospora macrocephala</name>
    <dbReference type="NCBI Taxonomy" id="150177"/>
    <lineage>
        <taxon>Bacteria</taxon>
        <taxon>Bacillati</taxon>
        <taxon>Actinomycetota</taxon>
        <taxon>Actinomycetes</taxon>
        <taxon>Streptosporangiales</taxon>
        <taxon>Streptosporangiaceae</taxon>
        <taxon>Acrocarpospora</taxon>
    </lineage>
</organism>
<evidence type="ECO:0000256" key="1">
    <source>
        <dbReference type="ARBA" id="ARBA00022603"/>
    </source>
</evidence>
<dbReference type="EMBL" id="BLAE01000012">
    <property type="protein sequence ID" value="GES08926.1"/>
    <property type="molecule type" value="Genomic_DNA"/>
</dbReference>
<reference evidence="3 4" key="1">
    <citation type="submission" date="2019-10" db="EMBL/GenBank/DDBJ databases">
        <title>Whole genome shotgun sequence of Acrocarpospora macrocephala NBRC 16266.</title>
        <authorList>
            <person name="Ichikawa N."/>
            <person name="Kimura A."/>
            <person name="Kitahashi Y."/>
            <person name="Komaki H."/>
            <person name="Oguchi A."/>
        </authorList>
    </citation>
    <scope>NUCLEOTIDE SEQUENCE [LARGE SCALE GENOMIC DNA]</scope>
    <source>
        <strain evidence="3 4">NBRC 16266</strain>
    </source>
</reference>
<dbReference type="GO" id="GO:0032259">
    <property type="term" value="P:methylation"/>
    <property type="evidence" value="ECO:0007669"/>
    <property type="project" value="UniProtKB-KW"/>
</dbReference>
<dbReference type="InterPro" id="IPR003788">
    <property type="entry name" value="NDUFAF7"/>
</dbReference>
<dbReference type="SUPFAM" id="SSF53335">
    <property type="entry name" value="S-adenosyl-L-methionine-dependent methyltransferases"/>
    <property type="match status" value="1"/>
</dbReference>
<gene>
    <name evidence="3" type="ORF">Amac_025220</name>
</gene>
<sequence>MWLRWREAMRQALYGADGFYRRERPHRHFRTSVHASPAFGAAVTRLLGEVDERLGRPRVIEFVDMGAGDGLLASQVLAGAPADLASRLRVTAVDLSARPEGLDERVQWADAVPDGVTGLIFANEWLDNVPVDVAEWTSEGPRLVLVDPASGEERLGDLDAKDRDWLERWWPVGERAEIGWPRDEAWAGLVGRLAAGMAVAVDYSHVRSDRPPMGTLIGYRDGSWVRPVPDGSCDLTAHVALDACAGTLTTQREALLRLGVHGERPPLDQARRDPAGYLRALSAAAAEAELIDRGGLGAFGWLTCIR</sequence>
<dbReference type="PANTHER" id="PTHR12049:SF7">
    <property type="entry name" value="PROTEIN ARGININE METHYLTRANSFERASE NDUFAF7, MITOCHONDRIAL"/>
    <property type="match status" value="1"/>
</dbReference>
<name>A0A5M3WJW5_9ACTN</name>
<dbReference type="Pfam" id="PF02636">
    <property type="entry name" value="Methyltransf_28"/>
    <property type="match status" value="1"/>
</dbReference>
<protein>
    <recommendedName>
        <fullName evidence="5">SAM-dependent methyltransferase</fullName>
    </recommendedName>
</protein>
<dbReference type="PANTHER" id="PTHR12049">
    <property type="entry name" value="PROTEIN ARGININE METHYLTRANSFERASE NDUFAF7, MITOCHONDRIAL"/>
    <property type="match status" value="1"/>
</dbReference>
<dbReference type="InterPro" id="IPR029063">
    <property type="entry name" value="SAM-dependent_MTases_sf"/>
</dbReference>
<keyword evidence="2" id="KW-0808">Transferase</keyword>
<evidence type="ECO:0000313" key="4">
    <source>
        <dbReference type="Proteomes" id="UP000331127"/>
    </source>
</evidence>
<evidence type="ECO:0000256" key="2">
    <source>
        <dbReference type="ARBA" id="ARBA00022679"/>
    </source>
</evidence>
<keyword evidence="4" id="KW-1185">Reference proteome</keyword>
<evidence type="ECO:0000313" key="3">
    <source>
        <dbReference type="EMBL" id="GES08926.1"/>
    </source>
</evidence>
<keyword evidence="1" id="KW-0489">Methyltransferase</keyword>
<dbReference type="Gene3D" id="3.40.50.12710">
    <property type="match status" value="1"/>
</dbReference>
<dbReference type="Proteomes" id="UP000331127">
    <property type="component" value="Unassembled WGS sequence"/>
</dbReference>